<gene>
    <name evidence="1" type="ORF">FH603_5596</name>
</gene>
<proteinExistence type="predicted"/>
<protein>
    <submittedName>
        <fullName evidence="1">Uncharacterized protein</fullName>
    </submittedName>
</protein>
<evidence type="ECO:0000313" key="1">
    <source>
        <dbReference type="EMBL" id="MBC3795063.1"/>
    </source>
</evidence>
<sequence length="36" mass="4300">MFKFLIIRRMRSAGYQIGKPTNQNETLFDKKFYLSG</sequence>
<evidence type="ECO:0000313" key="2">
    <source>
        <dbReference type="Proteomes" id="UP000700732"/>
    </source>
</evidence>
<reference evidence="1 2" key="1">
    <citation type="submission" date="2019-06" db="EMBL/GenBank/DDBJ databases">
        <title>Spirosoma utsteinense sp. nov. isolated from Antarctic ice-free soils.</title>
        <authorList>
            <person name="Tahon G."/>
        </authorList>
    </citation>
    <scope>NUCLEOTIDE SEQUENCE [LARGE SCALE GENOMIC DNA]</scope>
    <source>
        <strain evidence="1 2">LMG 31447</strain>
    </source>
</reference>
<comment type="caution">
    <text evidence="1">The sequence shown here is derived from an EMBL/GenBank/DDBJ whole genome shotgun (WGS) entry which is preliminary data.</text>
</comment>
<dbReference type="EMBL" id="VFIA01000076">
    <property type="protein sequence ID" value="MBC3795063.1"/>
    <property type="molecule type" value="Genomic_DNA"/>
</dbReference>
<organism evidence="1 2">
    <name type="scientific">Spirosoma utsteinense</name>
    <dbReference type="NCBI Taxonomy" id="2585773"/>
    <lineage>
        <taxon>Bacteria</taxon>
        <taxon>Pseudomonadati</taxon>
        <taxon>Bacteroidota</taxon>
        <taxon>Cytophagia</taxon>
        <taxon>Cytophagales</taxon>
        <taxon>Cytophagaceae</taxon>
        <taxon>Spirosoma</taxon>
    </lineage>
</organism>
<accession>A0ABR6WEU4</accession>
<dbReference type="Proteomes" id="UP000700732">
    <property type="component" value="Unassembled WGS sequence"/>
</dbReference>
<keyword evidence="2" id="KW-1185">Reference proteome</keyword>
<name>A0ABR6WEU4_9BACT</name>